<name>A0AAP0M867_9ROSI</name>
<dbReference type="Gene3D" id="3.40.50.300">
    <property type="entry name" value="P-loop containing nucleotide triphosphate hydrolases"/>
    <property type="match status" value="1"/>
</dbReference>
<keyword evidence="6" id="KW-0520">NAD</keyword>
<dbReference type="SUPFAM" id="SSF52540">
    <property type="entry name" value="P-loop containing nucleoside triphosphate hydrolases"/>
    <property type="match status" value="1"/>
</dbReference>
<evidence type="ECO:0000313" key="10">
    <source>
        <dbReference type="EMBL" id="KAK9199802.1"/>
    </source>
</evidence>
<dbReference type="InterPro" id="IPR058546">
    <property type="entry name" value="RPS4B/Roq1-like_LRR"/>
</dbReference>
<protein>
    <recommendedName>
        <fullName evidence="1">ADP-ribosyl cyclase/cyclic ADP-ribose hydrolase</fullName>
        <ecNumber evidence="1">3.2.2.6</ecNumber>
    </recommendedName>
</protein>
<dbReference type="InterPro" id="IPR002182">
    <property type="entry name" value="NB-ARC"/>
</dbReference>
<organism evidence="10 11">
    <name type="scientific">Citrus x changshan-huyou</name>
    <dbReference type="NCBI Taxonomy" id="2935761"/>
    <lineage>
        <taxon>Eukaryota</taxon>
        <taxon>Viridiplantae</taxon>
        <taxon>Streptophyta</taxon>
        <taxon>Embryophyta</taxon>
        <taxon>Tracheophyta</taxon>
        <taxon>Spermatophyta</taxon>
        <taxon>Magnoliopsida</taxon>
        <taxon>eudicotyledons</taxon>
        <taxon>Gunneridae</taxon>
        <taxon>Pentapetalae</taxon>
        <taxon>rosids</taxon>
        <taxon>malvids</taxon>
        <taxon>Sapindales</taxon>
        <taxon>Rutaceae</taxon>
        <taxon>Aurantioideae</taxon>
        <taxon>Citrus</taxon>
    </lineage>
</organism>
<dbReference type="InterPro" id="IPR011713">
    <property type="entry name" value="Leu-rich_rpt_3"/>
</dbReference>
<dbReference type="Pfam" id="PF23286">
    <property type="entry name" value="LRR_13"/>
    <property type="match status" value="1"/>
</dbReference>
<comment type="catalytic activity">
    <reaction evidence="7">
        <text>NAD(+) + H2O = ADP-D-ribose + nicotinamide + H(+)</text>
        <dbReference type="Rhea" id="RHEA:16301"/>
        <dbReference type="ChEBI" id="CHEBI:15377"/>
        <dbReference type="ChEBI" id="CHEBI:15378"/>
        <dbReference type="ChEBI" id="CHEBI:17154"/>
        <dbReference type="ChEBI" id="CHEBI:57540"/>
        <dbReference type="ChEBI" id="CHEBI:57967"/>
        <dbReference type="EC" id="3.2.2.6"/>
    </reaction>
    <physiologicalReaction direction="left-to-right" evidence="7">
        <dbReference type="Rhea" id="RHEA:16302"/>
    </physiologicalReaction>
</comment>
<dbReference type="Pfam" id="PF23282">
    <property type="entry name" value="WHD_ROQ1"/>
    <property type="match status" value="1"/>
</dbReference>
<dbReference type="Gene3D" id="3.40.50.10140">
    <property type="entry name" value="Toll/interleukin-1 receptor homology (TIR) domain"/>
    <property type="match status" value="1"/>
</dbReference>
<keyword evidence="3" id="KW-0677">Repeat</keyword>
<gene>
    <name evidence="10" type="ORF">WN944_014995</name>
</gene>
<dbReference type="Pfam" id="PF07725">
    <property type="entry name" value="LRR_3"/>
    <property type="match status" value="1"/>
</dbReference>
<sequence>MASSSRSHSAQSKYDVFLSFRGEDTRDNFTSHLHAAFCRKNIKTFIDEELSRGDEISQAVLNAMKGSKISVIIFSKRYASSKWCLDELVEILECKNMNGQTVVPVFYQVDPSDVRNQTGCFADAFAEHEDQFKNMPEKVQIWRAVLTEASNVSGWYSMNTRPEAKLVEEIVKDILKKLENITVSTDLEGLVGLNSRIEQIKSLLSAGSPDFRIVGLWGMGGIGKTTIAGALFNQISREFEGKCFMASVREESEKGGGLADLRERVISEVLGEDLKIRTPIIPEIIKKRLQQMTVFIVLDDVNKCGQLSYLTGGLDRFGLGSRIIVTTRDKQVLYNFGVSDVYEVKGLEYPEALELFCNHAFKGNHCPEDLLVLSKRVLDYANGNPLALRVLGSFLHRKTKVDWKIALENLIRISDPDIYDVLKVTYNELKAEEKSMFLDIACFLKGEDKDYVTKIQDDPNFAHYCLSVLVDKSLVTISCNNKVQMHDLLQKMGREIVRQESVKEPGKRSRLWHYEDVYHVLKKNKGTDAIEGILLNLSKTRDIHLDGNVFVNMSNLRFLKFYMPEYKGVPIMSSKVHLDQGLRYLPEELRYLHWHQYSLKTLPLNFDPENLIELHLPYSNVEQIWEGKKQAFKLKFIDLHHSQYLTKIPDLVETPNLERINLLNCTNLPYISSSIQNFNNLSVLSLAGCRSLVSFPRNIYFRSPIAVDFSDCVNLTEFPLVSGNIIELRLWNTRIEEVPSSIECLTNLETLDLSFCKRLKRVSTSICKLKSLCWLELGGCSNLETFPEILEKMEHLLEIDLRETAIRNLPSSIEYLEGLRKLDLGDCSELASLPEKLENLKSLKYLNAEFSAIGQLPSSISDLNQLKKLKFSGSRGLVLPPLLSGLSSLTELHLTDCNITEIPADIGSLSSIVWLALSGNHFERLPTSVKQLSQLRYLHLSNCNMLQSLPELPIYLVYLEAKNCKRLQTLPEIPSSVEELDASMLESIYEHSSGIMDGILFFDFTNCLKLNEKEAHKKILADSQQRIQHMASASLRLCYEMVHYTPYGLRNCFPGSEIPDWFSNQCSGSSLTIQLPRRSCGRNLVGFALCAVIQFEEDIDASGKYCNVKCNYNFETKTRLEANNNVDDYYNLSLNGSMDSDHVLLGFEPCWNTEVPDDGNNQTTISFEFSVECKNEKCHQVKCCGVCPVYANPNDNKPNTLKLILGSEEECTKIRILHDKVGMSGSYDDEDEMEPSPKRICRDQINTHQQ</sequence>
<dbReference type="EMBL" id="JBCGBO010000005">
    <property type="protein sequence ID" value="KAK9199802.1"/>
    <property type="molecule type" value="Genomic_DNA"/>
</dbReference>
<keyword evidence="11" id="KW-1185">Reference proteome</keyword>
<keyword evidence="2" id="KW-0433">Leucine-rich repeat</keyword>
<evidence type="ECO:0000256" key="7">
    <source>
        <dbReference type="ARBA" id="ARBA00047304"/>
    </source>
</evidence>
<dbReference type="SUPFAM" id="SSF52058">
    <property type="entry name" value="L domain-like"/>
    <property type="match status" value="2"/>
</dbReference>
<evidence type="ECO:0000256" key="1">
    <source>
        <dbReference type="ARBA" id="ARBA00011982"/>
    </source>
</evidence>
<dbReference type="Pfam" id="PF00931">
    <property type="entry name" value="NB-ARC"/>
    <property type="match status" value="1"/>
</dbReference>
<dbReference type="InterPro" id="IPR001611">
    <property type="entry name" value="Leu-rich_rpt"/>
</dbReference>
<feature type="domain" description="TIR" evidence="9">
    <location>
        <begin position="12"/>
        <end position="178"/>
    </location>
</feature>
<dbReference type="Gene3D" id="3.80.10.10">
    <property type="entry name" value="Ribonuclease Inhibitor"/>
    <property type="match status" value="3"/>
</dbReference>
<dbReference type="Proteomes" id="UP001428341">
    <property type="component" value="Unassembled WGS sequence"/>
</dbReference>
<evidence type="ECO:0000256" key="3">
    <source>
        <dbReference type="ARBA" id="ARBA00022737"/>
    </source>
</evidence>
<dbReference type="FunFam" id="3.40.50.10140:FF:000007">
    <property type="entry name" value="Disease resistance protein (TIR-NBS-LRR class)"/>
    <property type="match status" value="1"/>
</dbReference>
<dbReference type="InterPro" id="IPR036390">
    <property type="entry name" value="WH_DNA-bd_sf"/>
</dbReference>
<dbReference type="SUPFAM" id="SSF52200">
    <property type="entry name" value="Toll/Interleukin receptor TIR domain"/>
    <property type="match status" value="1"/>
</dbReference>
<proteinExistence type="predicted"/>
<dbReference type="InterPro" id="IPR027417">
    <property type="entry name" value="P-loop_NTPase"/>
</dbReference>
<dbReference type="PROSITE" id="PS51450">
    <property type="entry name" value="LRR"/>
    <property type="match status" value="1"/>
</dbReference>
<dbReference type="InterPro" id="IPR032675">
    <property type="entry name" value="LRR_dom_sf"/>
</dbReference>
<dbReference type="InterPro" id="IPR045344">
    <property type="entry name" value="C-JID"/>
</dbReference>
<dbReference type="Pfam" id="PF20160">
    <property type="entry name" value="C-JID"/>
    <property type="match status" value="1"/>
</dbReference>
<dbReference type="SMART" id="SM00369">
    <property type="entry name" value="LRR_TYP"/>
    <property type="match status" value="5"/>
</dbReference>
<evidence type="ECO:0000313" key="11">
    <source>
        <dbReference type="Proteomes" id="UP001428341"/>
    </source>
</evidence>
<dbReference type="GO" id="GO:0006952">
    <property type="term" value="P:defense response"/>
    <property type="evidence" value="ECO:0007669"/>
    <property type="project" value="UniProtKB-KW"/>
</dbReference>
<dbReference type="GO" id="GO:0007165">
    <property type="term" value="P:signal transduction"/>
    <property type="evidence" value="ECO:0007669"/>
    <property type="project" value="InterPro"/>
</dbReference>
<evidence type="ECO:0000256" key="2">
    <source>
        <dbReference type="ARBA" id="ARBA00022614"/>
    </source>
</evidence>
<dbReference type="Gene3D" id="1.10.8.430">
    <property type="entry name" value="Helical domain of apoptotic protease-activating factors"/>
    <property type="match status" value="1"/>
</dbReference>
<dbReference type="InterPro" id="IPR000157">
    <property type="entry name" value="TIR_dom"/>
</dbReference>
<dbReference type="PANTHER" id="PTHR11017:SF574">
    <property type="entry name" value="ADP-RIBOSYL CYCLASE_CYCLIC ADP-RIBOSE HYDROLASE"/>
    <property type="match status" value="1"/>
</dbReference>
<dbReference type="FunFam" id="3.80.10.10:FF:000386">
    <property type="entry name" value="Disease resistance protein RPS4"/>
    <property type="match status" value="1"/>
</dbReference>
<dbReference type="InterPro" id="IPR003591">
    <property type="entry name" value="Leu-rich_rpt_typical-subtyp"/>
</dbReference>
<accession>A0AAP0M867</accession>
<dbReference type="AlphaFoldDB" id="A0AAP0M867"/>
<dbReference type="EC" id="3.2.2.6" evidence="1"/>
<dbReference type="InterPro" id="IPR035897">
    <property type="entry name" value="Toll_tir_struct_dom_sf"/>
</dbReference>
<evidence type="ECO:0000256" key="4">
    <source>
        <dbReference type="ARBA" id="ARBA00022801"/>
    </source>
</evidence>
<keyword evidence="5" id="KW-0611">Plant defense</keyword>
<dbReference type="GO" id="GO:0043531">
    <property type="term" value="F:ADP binding"/>
    <property type="evidence" value="ECO:0007669"/>
    <property type="project" value="InterPro"/>
</dbReference>
<evidence type="ECO:0000256" key="8">
    <source>
        <dbReference type="SAM" id="MobiDB-lite"/>
    </source>
</evidence>
<feature type="region of interest" description="Disordered" evidence="8">
    <location>
        <begin position="1223"/>
        <end position="1250"/>
    </location>
</feature>
<reference evidence="10 11" key="1">
    <citation type="submission" date="2024-05" db="EMBL/GenBank/DDBJ databases">
        <title>Haplotype-resolved chromosome-level genome assembly of Huyou (Citrus changshanensis).</title>
        <authorList>
            <person name="Miao C."/>
            <person name="Chen W."/>
            <person name="Wu Y."/>
            <person name="Wang L."/>
            <person name="Zhao S."/>
            <person name="Grierson D."/>
            <person name="Xu C."/>
            <person name="Chen K."/>
        </authorList>
    </citation>
    <scope>NUCLEOTIDE SEQUENCE [LARGE SCALE GENOMIC DNA]</scope>
    <source>
        <strain evidence="10">01-14</strain>
        <tissue evidence="10">Leaf</tissue>
    </source>
</reference>
<dbReference type="InterPro" id="IPR058192">
    <property type="entry name" value="WHD_ROQ1-like"/>
</dbReference>
<dbReference type="Pfam" id="PF01582">
    <property type="entry name" value="TIR"/>
    <property type="match status" value="1"/>
</dbReference>
<evidence type="ECO:0000256" key="5">
    <source>
        <dbReference type="ARBA" id="ARBA00022821"/>
    </source>
</evidence>
<keyword evidence="4" id="KW-0378">Hydrolase</keyword>
<comment type="caution">
    <text evidence="10">The sequence shown here is derived from an EMBL/GenBank/DDBJ whole genome shotgun (WGS) entry which is preliminary data.</text>
</comment>
<evidence type="ECO:0000256" key="6">
    <source>
        <dbReference type="ARBA" id="ARBA00023027"/>
    </source>
</evidence>
<dbReference type="PRINTS" id="PR00364">
    <property type="entry name" value="DISEASERSIST"/>
</dbReference>
<dbReference type="PANTHER" id="PTHR11017">
    <property type="entry name" value="LEUCINE-RICH REPEAT-CONTAINING PROTEIN"/>
    <property type="match status" value="1"/>
</dbReference>
<dbReference type="InterPro" id="IPR042197">
    <property type="entry name" value="Apaf_helical"/>
</dbReference>
<dbReference type="SUPFAM" id="SSF46785">
    <property type="entry name" value="Winged helix' DNA-binding domain"/>
    <property type="match status" value="1"/>
</dbReference>
<dbReference type="InterPro" id="IPR044974">
    <property type="entry name" value="Disease_R_plants"/>
</dbReference>
<dbReference type="PROSITE" id="PS50104">
    <property type="entry name" value="TIR"/>
    <property type="match status" value="1"/>
</dbReference>
<dbReference type="GO" id="GO:0061809">
    <property type="term" value="F:NAD+ nucleosidase activity, cyclic ADP-ribose generating"/>
    <property type="evidence" value="ECO:0007669"/>
    <property type="project" value="UniProtKB-EC"/>
</dbReference>
<dbReference type="SMART" id="SM00255">
    <property type="entry name" value="TIR"/>
    <property type="match status" value="1"/>
</dbReference>
<evidence type="ECO:0000259" key="9">
    <source>
        <dbReference type="PROSITE" id="PS50104"/>
    </source>
</evidence>